<dbReference type="OrthoDB" id="27888at10239"/>
<organism evidence="2 3">
    <name type="scientific">Gordonia phage Kita</name>
    <dbReference type="NCBI Taxonomy" id="1821556"/>
    <lineage>
        <taxon>Viruses</taxon>
        <taxon>Duplodnaviria</taxon>
        <taxon>Heunggongvirae</taxon>
        <taxon>Uroviricota</taxon>
        <taxon>Caudoviricetes</taxon>
        <taxon>Nymbaxtervirinae</taxon>
        <taxon>Nymphadoravirus</taxon>
        <taxon>Nymphadoravirus kita</taxon>
    </lineage>
</organism>
<gene>
    <name evidence="2" type="primary">46</name>
    <name evidence="2" type="ORF">SEA_KITA_46</name>
</gene>
<accession>A0A142KB76</accession>
<dbReference type="Gene3D" id="1.10.260.40">
    <property type="entry name" value="lambda repressor-like DNA-binding domains"/>
    <property type="match status" value="1"/>
</dbReference>
<dbReference type="SMART" id="SM00530">
    <property type="entry name" value="HTH_XRE"/>
    <property type="match status" value="1"/>
</dbReference>
<reference evidence="2 3" key="1">
    <citation type="submission" date="2016-03" db="EMBL/GenBank/DDBJ databases">
        <authorList>
            <person name="Compagnoni E."/>
            <person name="Huggler K.G."/>
            <person name="Lange E.M."/>
            <person name="Pembridge E.P."/>
            <person name="Trunzo N.A."/>
            <person name="Shedlock K.A."/>
            <person name="Stanton A.J."/>
            <person name="Furbee E.C."/>
            <person name="Grubb S.R."/>
            <person name="Warner M.H."/>
            <person name="Montgomery M.T."/>
            <person name="Garlena R.A."/>
            <person name="Russell D.A."/>
            <person name="Pope W.H."/>
            <person name="Jacobs-Sera D."/>
            <person name="Hendrix R.W."/>
            <person name="Hatfull G.F."/>
        </authorList>
    </citation>
    <scope>NUCLEOTIDE SEQUENCE [LARGE SCALE GENOMIC DNA]</scope>
</reference>
<dbReference type="SUPFAM" id="SSF47413">
    <property type="entry name" value="lambda repressor-like DNA-binding domains"/>
    <property type="match status" value="1"/>
</dbReference>
<dbReference type="RefSeq" id="YP_009301407.1">
    <property type="nucleotide sequence ID" value="NC_031233.1"/>
</dbReference>
<dbReference type="CDD" id="cd00093">
    <property type="entry name" value="HTH_XRE"/>
    <property type="match status" value="1"/>
</dbReference>
<dbReference type="InterPro" id="IPR010982">
    <property type="entry name" value="Lambda_DNA-bd_dom_sf"/>
</dbReference>
<name>A0A142KB76_9CAUD</name>
<dbReference type="KEGG" id="vg:29125530"/>
<dbReference type="Proteomes" id="UP000202906">
    <property type="component" value="Segment"/>
</dbReference>
<evidence type="ECO:0000313" key="2">
    <source>
        <dbReference type="EMBL" id="AMS03359.1"/>
    </source>
</evidence>
<proteinExistence type="predicted"/>
<sequence>MPLVSVEIGSCLPYSFGMAAITRQSHSKYRNQRKPVAVPMVSLAVARKLSGKTLQDVCDHINREFQFEKRVERGTISAIENGHRGASVEMLVAIASALRITADDIDTQYVPRRGRSDGAVAV</sequence>
<feature type="domain" description="HTH cro/C1-type" evidence="1">
    <location>
        <begin position="73"/>
        <end position="105"/>
    </location>
</feature>
<dbReference type="GeneID" id="29125530"/>
<keyword evidence="3" id="KW-1185">Reference proteome</keyword>
<dbReference type="InterPro" id="IPR001387">
    <property type="entry name" value="Cro/C1-type_HTH"/>
</dbReference>
<dbReference type="PROSITE" id="PS50943">
    <property type="entry name" value="HTH_CROC1"/>
    <property type="match status" value="1"/>
</dbReference>
<protein>
    <submittedName>
        <fullName evidence="2">Helix-turn-helix DNA binding domain protein</fullName>
    </submittedName>
</protein>
<dbReference type="GO" id="GO:0003677">
    <property type="term" value="F:DNA binding"/>
    <property type="evidence" value="ECO:0007669"/>
    <property type="project" value="InterPro"/>
</dbReference>
<dbReference type="Pfam" id="PF01381">
    <property type="entry name" value="HTH_3"/>
    <property type="match status" value="1"/>
</dbReference>
<dbReference type="EMBL" id="KU963257">
    <property type="protein sequence ID" value="AMS03359.1"/>
    <property type="molecule type" value="Genomic_DNA"/>
</dbReference>
<evidence type="ECO:0000259" key="1">
    <source>
        <dbReference type="PROSITE" id="PS50943"/>
    </source>
</evidence>
<evidence type="ECO:0000313" key="3">
    <source>
        <dbReference type="Proteomes" id="UP000202906"/>
    </source>
</evidence>